<feature type="domain" description="Riboflavin kinase" evidence="15">
    <location>
        <begin position="188"/>
        <end position="313"/>
    </location>
</feature>
<evidence type="ECO:0000256" key="3">
    <source>
        <dbReference type="ARBA" id="ARBA00022630"/>
    </source>
</evidence>
<dbReference type="NCBIfam" id="TIGR00083">
    <property type="entry name" value="ribF"/>
    <property type="match status" value="1"/>
</dbReference>
<evidence type="ECO:0000256" key="8">
    <source>
        <dbReference type="ARBA" id="ARBA00022777"/>
    </source>
</evidence>
<dbReference type="InterPro" id="IPR002606">
    <property type="entry name" value="Riboflavin_kinase_bac"/>
</dbReference>
<gene>
    <name evidence="16" type="ORF">ACFSUF_11515</name>
</gene>
<dbReference type="GO" id="GO:0008531">
    <property type="term" value="F:riboflavin kinase activity"/>
    <property type="evidence" value="ECO:0007669"/>
    <property type="project" value="UniProtKB-EC"/>
</dbReference>
<keyword evidence="7 14" id="KW-0547">Nucleotide-binding</keyword>
<dbReference type="EC" id="2.7.7.2" evidence="14"/>
<dbReference type="InterPro" id="IPR014729">
    <property type="entry name" value="Rossmann-like_a/b/a_fold"/>
</dbReference>
<dbReference type="PANTHER" id="PTHR22749">
    <property type="entry name" value="RIBOFLAVIN KINASE/FMN ADENYLYLTRANSFERASE"/>
    <property type="match status" value="1"/>
</dbReference>
<accession>A0ABW5PCI4</accession>
<evidence type="ECO:0000256" key="12">
    <source>
        <dbReference type="ARBA" id="ARBA00047880"/>
    </source>
</evidence>
<evidence type="ECO:0000259" key="15">
    <source>
        <dbReference type="SMART" id="SM00904"/>
    </source>
</evidence>
<comment type="pathway">
    <text evidence="1 14">Cofactor biosynthesis; FAD biosynthesis; FAD from FMN: step 1/1.</text>
</comment>
<keyword evidence="10 14" id="KW-0067">ATP-binding</keyword>
<dbReference type="SUPFAM" id="SSF82114">
    <property type="entry name" value="Riboflavin kinase-like"/>
    <property type="match status" value="1"/>
</dbReference>
<comment type="catalytic activity">
    <reaction evidence="13 14">
        <text>FMN + ATP + H(+) = FAD + diphosphate</text>
        <dbReference type="Rhea" id="RHEA:17237"/>
        <dbReference type="ChEBI" id="CHEBI:15378"/>
        <dbReference type="ChEBI" id="CHEBI:30616"/>
        <dbReference type="ChEBI" id="CHEBI:33019"/>
        <dbReference type="ChEBI" id="CHEBI:57692"/>
        <dbReference type="ChEBI" id="CHEBI:58210"/>
        <dbReference type="EC" id="2.7.7.2"/>
    </reaction>
</comment>
<evidence type="ECO:0000256" key="5">
    <source>
        <dbReference type="ARBA" id="ARBA00022679"/>
    </source>
</evidence>
<dbReference type="Gene3D" id="3.40.50.620">
    <property type="entry name" value="HUPs"/>
    <property type="match status" value="1"/>
</dbReference>
<dbReference type="EC" id="2.7.1.26" evidence="14"/>
<dbReference type="InterPro" id="IPR015865">
    <property type="entry name" value="Riboflavin_kinase_bac/euk"/>
</dbReference>
<keyword evidence="6 14" id="KW-0548">Nucleotidyltransferase</keyword>
<reference evidence="17" key="1">
    <citation type="journal article" date="2019" name="Int. J. Syst. Evol. Microbiol.">
        <title>The Global Catalogue of Microorganisms (GCM) 10K type strain sequencing project: providing services to taxonomists for standard genome sequencing and annotation.</title>
        <authorList>
            <consortium name="The Broad Institute Genomics Platform"/>
            <consortium name="The Broad Institute Genome Sequencing Center for Infectious Disease"/>
            <person name="Wu L."/>
            <person name="Ma J."/>
        </authorList>
    </citation>
    <scope>NUCLEOTIDE SEQUENCE [LARGE SCALE GENOMIC DNA]</scope>
    <source>
        <strain evidence="17">KCTC 3950</strain>
    </source>
</reference>
<dbReference type="RefSeq" id="WP_377602938.1">
    <property type="nucleotide sequence ID" value="NZ_JBHUME010000007.1"/>
</dbReference>
<evidence type="ECO:0000256" key="10">
    <source>
        <dbReference type="ARBA" id="ARBA00022840"/>
    </source>
</evidence>
<dbReference type="Gene3D" id="2.40.30.30">
    <property type="entry name" value="Riboflavin kinase-like"/>
    <property type="match status" value="1"/>
</dbReference>
<dbReference type="SMART" id="SM00904">
    <property type="entry name" value="Flavokinase"/>
    <property type="match status" value="1"/>
</dbReference>
<keyword evidence="11" id="KW-0511">Multifunctional enzyme</keyword>
<evidence type="ECO:0000256" key="4">
    <source>
        <dbReference type="ARBA" id="ARBA00022643"/>
    </source>
</evidence>
<keyword evidence="3 14" id="KW-0285">Flavoprotein</keyword>
<comment type="catalytic activity">
    <reaction evidence="12 14">
        <text>riboflavin + ATP = FMN + ADP + H(+)</text>
        <dbReference type="Rhea" id="RHEA:14357"/>
        <dbReference type="ChEBI" id="CHEBI:15378"/>
        <dbReference type="ChEBI" id="CHEBI:30616"/>
        <dbReference type="ChEBI" id="CHEBI:57986"/>
        <dbReference type="ChEBI" id="CHEBI:58210"/>
        <dbReference type="ChEBI" id="CHEBI:456216"/>
        <dbReference type="EC" id="2.7.1.26"/>
    </reaction>
</comment>
<dbReference type="NCBIfam" id="NF004162">
    <property type="entry name" value="PRK05627.1-5"/>
    <property type="match status" value="1"/>
</dbReference>
<evidence type="ECO:0000256" key="6">
    <source>
        <dbReference type="ARBA" id="ARBA00022695"/>
    </source>
</evidence>
<evidence type="ECO:0000256" key="2">
    <source>
        <dbReference type="ARBA" id="ARBA00005201"/>
    </source>
</evidence>
<name>A0ABW5PCI4_9BACL</name>
<dbReference type="SUPFAM" id="SSF52374">
    <property type="entry name" value="Nucleotidylyl transferase"/>
    <property type="match status" value="1"/>
</dbReference>
<keyword evidence="5 14" id="KW-0808">Transferase</keyword>
<keyword evidence="9 14" id="KW-0274">FAD</keyword>
<keyword evidence="4 14" id="KW-0288">FMN</keyword>
<dbReference type="PANTHER" id="PTHR22749:SF6">
    <property type="entry name" value="RIBOFLAVIN KINASE"/>
    <property type="match status" value="1"/>
</dbReference>
<dbReference type="EMBL" id="JBHUME010000007">
    <property type="protein sequence ID" value="MFD2613052.1"/>
    <property type="molecule type" value="Genomic_DNA"/>
</dbReference>
<dbReference type="InterPro" id="IPR015864">
    <property type="entry name" value="FAD_synthase"/>
</dbReference>
<organism evidence="16 17">
    <name type="scientific">Paenibacillus gansuensis</name>
    <dbReference type="NCBI Taxonomy" id="306542"/>
    <lineage>
        <taxon>Bacteria</taxon>
        <taxon>Bacillati</taxon>
        <taxon>Bacillota</taxon>
        <taxon>Bacilli</taxon>
        <taxon>Bacillales</taxon>
        <taxon>Paenibacillaceae</taxon>
        <taxon>Paenibacillus</taxon>
    </lineage>
</organism>
<dbReference type="Pfam" id="PF01687">
    <property type="entry name" value="Flavokinase"/>
    <property type="match status" value="1"/>
</dbReference>
<keyword evidence="17" id="KW-1185">Reference proteome</keyword>
<comment type="caution">
    <text evidence="16">The sequence shown here is derived from an EMBL/GenBank/DDBJ whole genome shotgun (WGS) entry which is preliminary data.</text>
</comment>
<evidence type="ECO:0000256" key="7">
    <source>
        <dbReference type="ARBA" id="ARBA00022741"/>
    </source>
</evidence>
<comment type="pathway">
    <text evidence="2 14">Cofactor biosynthesis; FMN biosynthesis; FMN from riboflavin (ATP route): step 1/1.</text>
</comment>
<dbReference type="NCBIfam" id="NF004160">
    <property type="entry name" value="PRK05627.1-3"/>
    <property type="match status" value="1"/>
</dbReference>
<evidence type="ECO:0000256" key="9">
    <source>
        <dbReference type="ARBA" id="ARBA00022827"/>
    </source>
</evidence>
<evidence type="ECO:0000313" key="16">
    <source>
        <dbReference type="EMBL" id="MFD2613052.1"/>
    </source>
</evidence>
<evidence type="ECO:0000256" key="1">
    <source>
        <dbReference type="ARBA" id="ARBA00004726"/>
    </source>
</evidence>
<proteinExistence type="inferred from homology"/>
<comment type="similarity">
    <text evidence="14">Belongs to the ribF family.</text>
</comment>
<keyword evidence="8 14" id="KW-0418">Kinase</keyword>
<protein>
    <recommendedName>
        <fullName evidence="14">Riboflavin biosynthesis protein</fullName>
    </recommendedName>
    <domain>
        <recommendedName>
            <fullName evidence="14">Riboflavin kinase</fullName>
            <ecNumber evidence="14">2.7.1.26</ecNumber>
        </recommendedName>
        <alternativeName>
            <fullName evidence="14">Flavokinase</fullName>
        </alternativeName>
    </domain>
    <domain>
        <recommendedName>
            <fullName evidence="14">FMN adenylyltransferase</fullName>
            <ecNumber evidence="14">2.7.7.2</ecNumber>
        </recommendedName>
        <alternativeName>
            <fullName evidence="14">FAD pyrophosphorylase</fullName>
        </alternativeName>
        <alternativeName>
            <fullName evidence="14">FAD synthase</fullName>
        </alternativeName>
    </domain>
</protein>
<evidence type="ECO:0000256" key="14">
    <source>
        <dbReference type="PIRNR" id="PIRNR004491"/>
    </source>
</evidence>
<dbReference type="InterPro" id="IPR023465">
    <property type="entry name" value="Riboflavin_kinase_dom_sf"/>
</dbReference>
<dbReference type="GO" id="GO:0003919">
    <property type="term" value="F:FMN adenylyltransferase activity"/>
    <property type="evidence" value="ECO:0007669"/>
    <property type="project" value="UniProtKB-EC"/>
</dbReference>
<evidence type="ECO:0000313" key="17">
    <source>
        <dbReference type="Proteomes" id="UP001597541"/>
    </source>
</evidence>
<evidence type="ECO:0000256" key="13">
    <source>
        <dbReference type="ARBA" id="ARBA00049494"/>
    </source>
</evidence>
<sequence>MDLKIIHLGFPLDRALLPSDSSRQVLAIGDFDGTHRGHQDVIRRALRIGREEQLPVAIMSFHPHPREILGLSQYGQYLTPLEEKLRLFEQMGVDTAYVVKFTPEFAKLAPETFISDMLIPMGLHTIVVGFDFNFGYRGAGSVSTLREFCLPDINVDMVPPYMAEGEKVSSTRIRNLLEKGNVSEAAELLGRPYSLYGEVVGGDQRGRTIGFPTANLKLHEPFIVPAKGVYAVRAYIGDKRFGGVMNIGVKPTFTENTVPSLEVHLFDFDRSIYGETVRVDFLSFIRAERKFSSVQELIDQIGKDAQTAKSFYF</sequence>
<dbReference type="InterPro" id="IPR023468">
    <property type="entry name" value="Riboflavin_kinase"/>
</dbReference>
<dbReference type="Proteomes" id="UP001597541">
    <property type="component" value="Unassembled WGS sequence"/>
</dbReference>
<dbReference type="Pfam" id="PF06574">
    <property type="entry name" value="FAD_syn"/>
    <property type="match status" value="1"/>
</dbReference>
<dbReference type="CDD" id="cd02064">
    <property type="entry name" value="FAD_synthetase_N"/>
    <property type="match status" value="1"/>
</dbReference>
<dbReference type="PIRSF" id="PIRSF004491">
    <property type="entry name" value="FAD_Synth"/>
    <property type="match status" value="1"/>
</dbReference>
<evidence type="ECO:0000256" key="11">
    <source>
        <dbReference type="ARBA" id="ARBA00023268"/>
    </source>
</evidence>